<dbReference type="InterPro" id="IPR041679">
    <property type="entry name" value="DNA2/NAM7-like_C"/>
</dbReference>
<evidence type="ECO:0000259" key="1">
    <source>
        <dbReference type="Pfam" id="PF13086"/>
    </source>
</evidence>
<dbReference type="InterPro" id="IPR027417">
    <property type="entry name" value="P-loop_NTPase"/>
</dbReference>
<dbReference type="GO" id="GO:0004386">
    <property type="term" value="F:helicase activity"/>
    <property type="evidence" value="ECO:0007669"/>
    <property type="project" value="InterPro"/>
</dbReference>
<organism evidence="3">
    <name type="scientific">marine sediment metagenome</name>
    <dbReference type="NCBI Taxonomy" id="412755"/>
    <lineage>
        <taxon>unclassified sequences</taxon>
        <taxon>metagenomes</taxon>
        <taxon>ecological metagenomes</taxon>
    </lineage>
</organism>
<gene>
    <name evidence="3" type="ORF">LCGC14_1422280</name>
</gene>
<accession>A0A0F9MSU0</accession>
<dbReference type="Pfam" id="PF13086">
    <property type="entry name" value="AAA_11"/>
    <property type="match status" value="1"/>
</dbReference>
<dbReference type="InterPro" id="IPR045055">
    <property type="entry name" value="DNA2/NAM7-like"/>
</dbReference>
<dbReference type="PANTHER" id="PTHR10887">
    <property type="entry name" value="DNA2/NAM7 HELICASE FAMILY"/>
    <property type="match status" value="1"/>
</dbReference>
<name>A0A0F9MSU0_9ZZZZ</name>
<evidence type="ECO:0000259" key="2">
    <source>
        <dbReference type="Pfam" id="PF13087"/>
    </source>
</evidence>
<feature type="domain" description="DNA2/NAM7 helicase-like C-terminal" evidence="2">
    <location>
        <begin position="824"/>
        <end position="1043"/>
    </location>
</feature>
<reference evidence="3" key="1">
    <citation type="journal article" date="2015" name="Nature">
        <title>Complex archaea that bridge the gap between prokaryotes and eukaryotes.</title>
        <authorList>
            <person name="Spang A."/>
            <person name="Saw J.H."/>
            <person name="Jorgensen S.L."/>
            <person name="Zaremba-Niedzwiedzka K."/>
            <person name="Martijn J."/>
            <person name="Lind A.E."/>
            <person name="van Eijk R."/>
            <person name="Schleper C."/>
            <person name="Guy L."/>
            <person name="Ettema T.J."/>
        </authorList>
    </citation>
    <scope>NUCLEOTIDE SEQUENCE</scope>
</reference>
<dbReference type="PANTHER" id="PTHR10887:SF495">
    <property type="entry name" value="HELICASE SENATAXIN ISOFORM X1-RELATED"/>
    <property type="match status" value="1"/>
</dbReference>
<feature type="domain" description="DNA2/NAM7 helicase helicase" evidence="1">
    <location>
        <begin position="569"/>
        <end position="648"/>
    </location>
</feature>
<dbReference type="AlphaFoldDB" id="A0A0F9MSU0"/>
<evidence type="ECO:0008006" key="4">
    <source>
        <dbReference type="Google" id="ProtNLM"/>
    </source>
</evidence>
<feature type="non-terminal residue" evidence="3">
    <location>
        <position position="1"/>
    </location>
</feature>
<sequence length="1100" mass="128783">YAIPRYSPIAVNFGVEYDANNDKVFAVGLYLKMFVAKEVNYHKKFDLWWKIWKDALKNSDPLEKIYFQLDNIFLKKLPEKTVKRFLLLLRMLKGLKISLTGEKTSAGTEIVFIYSKINEDTTNESEANLIKDMISKFYYVLELCSITEDCVIVEREEFPGEYVGPVTSLFYWGQNELNHFQEAMDRNLEYIISDEIVSVYYQRFLLYFSPTNTEVANPYQHKKMFDIQKFAESFVGVPDIINYTWHSIAKELFRLNFSPKFWIPHFNFLDLNNWLRFLSSNLDPVKKLEIKNQIRMQQLVKLRMIDQIRYQFQRKGNVAISVNSRPINRTIFRSAVLPNNYHSIAYVWYVFSLRTTALEQQETERFRSIFPDFSIGKMMAGKVSNLRKIIVDDRLNRYSFTLEGLSSNMKVKERDSVLLIPHAKRDLFPNFEMFKWKVVIRSMEWEPSINGYEVMTEDIRNDLYQQCEDERIVYDEDWYLYPFTFDSWSRKLYNTQNNGFLQRDNFGASWLGHRLSYLWKIRTNPELYWPTHWDFSTPSIYLFGPDLLLNVNKPEKNKDLLTNIFPPPDQSQKLAINNSLNKTISAILGPPGTGKSQTIASLVDEYLYRRKKEGKRTTKILITSFSYTALRVVINKIQKESRDKNGNLTLSSQTQIVFLRSQGQDAHVNLEGFRKVDDLVRKSSGAWVFNDQKRIVTETRLLEEQLDENCIIFANAHQLYRLRERVDIEFAFDLICVDEASQLPTSHFMASLGFIHKQNLYVKNQNSNTKANKKVENDADIKKLELADPGAIGDLTKVVIVGDHNQLPPVMKILPPKNLEPVISSLFSYYVEGHKIPSCQLKVNYRSHKDIVEFTSSLGFYKDLQAHERNATRLLEGNLDNINDEDLWIKEILSKERVVCSIEHNKKFEIGISVLEANIVTKILLGYYRMVNPKNTEEEIKFWSEKVGVVAPHNAQGRTIIRNLYQVIDPYTHLDKDVLMNHLKNSVYSVEKFQGSDRDLIITSIGLSDVDKIDEEADFIFNINRFNVLTSRAKSKLIFISSSEILNFIPEDKKLIENVSKFNFLVNKFCNEQIIIKFNNDKKESTRIKFRYRKEDEIKV</sequence>
<comment type="caution">
    <text evidence="3">The sequence shown here is derived from an EMBL/GenBank/DDBJ whole genome shotgun (WGS) entry which is preliminary data.</text>
</comment>
<dbReference type="SUPFAM" id="SSF52540">
    <property type="entry name" value="P-loop containing nucleoside triphosphate hydrolases"/>
    <property type="match status" value="1"/>
</dbReference>
<dbReference type="InterPro" id="IPR041677">
    <property type="entry name" value="DNA2/NAM7_AAA_11"/>
</dbReference>
<evidence type="ECO:0000313" key="3">
    <source>
        <dbReference type="EMBL" id="KKM72262.1"/>
    </source>
</evidence>
<protein>
    <recommendedName>
        <fullName evidence="4">DNA2/NAM7 helicase-like C-terminal domain-containing protein</fullName>
    </recommendedName>
</protein>
<proteinExistence type="predicted"/>
<dbReference type="EMBL" id="LAZR01009503">
    <property type="protein sequence ID" value="KKM72262.1"/>
    <property type="molecule type" value="Genomic_DNA"/>
</dbReference>
<dbReference type="Gene3D" id="3.40.50.300">
    <property type="entry name" value="P-loop containing nucleotide triphosphate hydrolases"/>
    <property type="match status" value="2"/>
</dbReference>
<dbReference type="Pfam" id="PF13087">
    <property type="entry name" value="AAA_12"/>
    <property type="match status" value="1"/>
</dbReference>